<name>A0A6A6XSP5_9PLEO</name>
<dbReference type="InterPro" id="IPR023210">
    <property type="entry name" value="NADP_OxRdtase_dom"/>
</dbReference>
<protein>
    <submittedName>
        <fullName evidence="3">Aldo/keto reductase</fullName>
    </submittedName>
</protein>
<dbReference type="PANTHER" id="PTHR43625">
    <property type="entry name" value="AFLATOXIN B1 ALDEHYDE REDUCTASE"/>
    <property type="match status" value="1"/>
</dbReference>
<dbReference type="PANTHER" id="PTHR43625:SF78">
    <property type="entry name" value="PYRIDOXAL REDUCTASE-RELATED"/>
    <property type="match status" value="1"/>
</dbReference>
<dbReference type="SUPFAM" id="SSF51430">
    <property type="entry name" value="NAD(P)-linked oxidoreductase"/>
    <property type="match status" value="1"/>
</dbReference>
<dbReference type="Proteomes" id="UP000799757">
    <property type="component" value="Unassembled WGS sequence"/>
</dbReference>
<dbReference type="Pfam" id="PF00248">
    <property type="entry name" value="Aldo_ket_red"/>
    <property type="match status" value="1"/>
</dbReference>
<sequence length="329" mass="35549">MPQLVGKEIGPIGYGLLGSTWRPNPPTQEQAIAAMRAALKNGCNFWNGGEFYGPPEYNSLVLLERYFAQYPEDADKVVLSIKGAVGVAGHHPDGSPDGIRASVDNCIRLLKGRKKIDIFECARRDANTPMEVTFGVLDKEYVQTGKIGGIGLSEVKASTIHEAAKITKIAAVEVELSLFSTDVLENGVAAACAEHNIPLVAYSPVCRGMLTGQFQSVEDIPEGSLLRLFPRFQPDAFPINLELVKQIEAFAKTKGATSAQLAINWTIALSKGAGMPTIIPIPGATTSARVEENSKEFEITDTEMGEISKTLEKFEVVGSRYPHFVPIEG</sequence>
<dbReference type="AlphaFoldDB" id="A0A6A6XSP5"/>
<accession>A0A6A6XSP5</accession>
<keyword evidence="1" id="KW-0560">Oxidoreductase</keyword>
<dbReference type="InterPro" id="IPR036812">
    <property type="entry name" value="NAD(P)_OxRdtase_dom_sf"/>
</dbReference>
<organism evidence="3 4">
    <name type="scientific">Melanomma pulvis-pyrius CBS 109.77</name>
    <dbReference type="NCBI Taxonomy" id="1314802"/>
    <lineage>
        <taxon>Eukaryota</taxon>
        <taxon>Fungi</taxon>
        <taxon>Dikarya</taxon>
        <taxon>Ascomycota</taxon>
        <taxon>Pezizomycotina</taxon>
        <taxon>Dothideomycetes</taxon>
        <taxon>Pleosporomycetidae</taxon>
        <taxon>Pleosporales</taxon>
        <taxon>Melanommataceae</taxon>
        <taxon>Melanomma</taxon>
    </lineage>
</organism>
<dbReference type="EMBL" id="MU001761">
    <property type="protein sequence ID" value="KAF2799611.1"/>
    <property type="molecule type" value="Genomic_DNA"/>
</dbReference>
<evidence type="ECO:0000256" key="1">
    <source>
        <dbReference type="ARBA" id="ARBA00023002"/>
    </source>
</evidence>
<evidence type="ECO:0000313" key="4">
    <source>
        <dbReference type="Proteomes" id="UP000799757"/>
    </source>
</evidence>
<dbReference type="OrthoDB" id="37537at2759"/>
<evidence type="ECO:0000259" key="2">
    <source>
        <dbReference type="Pfam" id="PF00248"/>
    </source>
</evidence>
<dbReference type="InterPro" id="IPR050791">
    <property type="entry name" value="Aldo-Keto_reductase"/>
</dbReference>
<feature type="domain" description="NADP-dependent oxidoreductase" evidence="2">
    <location>
        <begin position="11"/>
        <end position="310"/>
    </location>
</feature>
<gene>
    <name evidence="3" type="ORF">K505DRAFT_356429</name>
</gene>
<reference evidence="3" key="1">
    <citation type="journal article" date="2020" name="Stud. Mycol.">
        <title>101 Dothideomycetes genomes: a test case for predicting lifestyles and emergence of pathogens.</title>
        <authorList>
            <person name="Haridas S."/>
            <person name="Albert R."/>
            <person name="Binder M."/>
            <person name="Bloem J."/>
            <person name="Labutti K."/>
            <person name="Salamov A."/>
            <person name="Andreopoulos B."/>
            <person name="Baker S."/>
            <person name="Barry K."/>
            <person name="Bills G."/>
            <person name="Bluhm B."/>
            <person name="Cannon C."/>
            <person name="Castanera R."/>
            <person name="Culley D."/>
            <person name="Daum C."/>
            <person name="Ezra D."/>
            <person name="Gonzalez J."/>
            <person name="Henrissat B."/>
            <person name="Kuo A."/>
            <person name="Liang C."/>
            <person name="Lipzen A."/>
            <person name="Lutzoni F."/>
            <person name="Magnuson J."/>
            <person name="Mondo S."/>
            <person name="Nolan M."/>
            <person name="Ohm R."/>
            <person name="Pangilinan J."/>
            <person name="Park H.-J."/>
            <person name="Ramirez L."/>
            <person name="Alfaro M."/>
            <person name="Sun H."/>
            <person name="Tritt A."/>
            <person name="Yoshinaga Y."/>
            <person name="Zwiers L.-H."/>
            <person name="Turgeon B."/>
            <person name="Goodwin S."/>
            <person name="Spatafora J."/>
            <person name="Crous P."/>
            <person name="Grigoriev I."/>
        </authorList>
    </citation>
    <scope>NUCLEOTIDE SEQUENCE</scope>
    <source>
        <strain evidence="3">CBS 109.77</strain>
    </source>
</reference>
<dbReference type="Gene3D" id="3.20.20.100">
    <property type="entry name" value="NADP-dependent oxidoreductase domain"/>
    <property type="match status" value="1"/>
</dbReference>
<evidence type="ECO:0000313" key="3">
    <source>
        <dbReference type="EMBL" id="KAF2799611.1"/>
    </source>
</evidence>
<dbReference type="GO" id="GO:0005737">
    <property type="term" value="C:cytoplasm"/>
    <property type="evidence" value="ECO:0007669"/>
    <property type="project" value="TreeGrafter"/>
</dbReference>
<keyword evidence="4" id="KW-1185">Reference proteome</keyword>
<proteinExistence type="predicted"/>
<dbReference type="GO" id="GO:0016491">
    <property type="term" value="F:oxidoreductase activity"/>
    <property type="evidence" value="ECO:0007669"/>
    <property type="project" value="UniProtKB-KW"/>
</dbReference>
<dbReference type="CDD" id="cd19077">
    <property type="entry name" value="AKR_AKR8A1-2"/>
    <property type="match status" value="1"/>
</dbReference>